<sequence>KTPTSSQGLIQPGWQWPRPPRKCGFSFGEVMLHTIGYIYTRNVARELRKDTQYMKVHVLADWVQNIDPSQLMAASGAAAYIHKLEEGRELNQGENKIDIVKACMDKKDHMINTLWRINVIDIESTLSHVCQAVLKDPNTSDSVRELRGVRV</sequence>
<feature type="non-terminal residue" evidence="2">
    <location>
        <position position="1"/>
    </location>
</feature>
<dbReference type="AlphaFoldDB" id="A0A392MJG3"/>
<dbReference type="Proteomes" id="UP000265520">
    <property type="component" value="Unassembled WGS sequence"/>
</dbReference>
<keyword evidence="3" id="KW-1185">Reference proteome</keyword>
<dbReference type="Pfam" id="PF14308">
    <property type="entry name" value="DnaJ-X"/>
    <property type="match status" value="1"/>
</dbReference>
<protein>
    <submittedName>
        <fullName evidence="2">Chaperone protein dnaJ 10</fullName>
    </submittedName>
</protein>
<feature type="domain" description="DNAJ-containing protein X-domain" evidence="1">
    <location>
        <begin position="26"/>
        <end position="147"/>
    </location>
</feature>
<dbReference type="EMBL" id="LXQA010011946">
    <property type="protein sequence ID" value="MCH87313.1"/>
    <property type="molecule type" value="Genomic_DNA"/>
</dbReference>
<dbReference type="PANTHER" id="PTHR44094:SF8">
    <property type="entry name" value="DNAJ HEAT SHOCK N-TERMINAL DOMAIN-CONTAINING PROTEIN-RELATED"/>
    <property type="match status" value="1"/>
</dbReference>
<name>A0A392MJG3_9FABA</name>
<evidence type="ECO:0000313" key="2">
    <source>
        <dbReference type="EMBL" id="MCH87313.1"/>
    </source>
</evidence>
<reference evidence="2 3" key="1">
    <citation type="journal article" date="2018" name="Front. Plant Sci.">
        <title>Red Clover (Trifolium pratense) and Zigzag Clover (T. medium) - A Picture of Genomic Similarities and Differences.</title>
        <authorList>
            <person name="Dluhosova J."/>
            <person name="Istvanek J."/>
            <person name="Nedelnik J."/>
            <person name="Repkova J."/>
        </authorList>
    </citation>
    <scope>NUCLEOTIDE SEQUENCE [LARGE SCALE GENOMIC DNA]</scope>
    <source>
        <strain evidence="3">cv. 10/8</strain>
        <tissue evidence="2">Leaf</tissue>
    </source>
</reference>
<proteinExistence type="predicted"/>
<accession>A0A392MJG3</accession>
<evidence type="ECO:0000313" key="3">
    <source>
        <dbReference type="Proteomes" id="UP000265520"/>
    </source>
</evidence>
<organism evidence="2 3">
    <name type="scientific">Trifolium medium</name>
    <dbReference type="NCBI Taxonomy" id="97028"/>
    <lineage>
        <taxon>Eukaryota</taxon>
        <taxon>Viridiplantae</taxon>
        <taxon>Streptophyta</taxon>
        <taxon>Embryophyta</taxon>
        <taxon>Tracheophyta</taxon>
        <taxon>Spermatophyta</taxon>
        <taxon>Magnoliopsida</taxon>
        <taxon>eudicotyledons</taxon>
        <taxon>Gunneridae</taxon>
        <taxon>Pentapetalae</taxon>
        <taxon>rosids</taxon>
        <taxon>fabids</taxon>
        <taxon>Fabales</taxon>
        <taxon>Fabaceae</taxon>
        <taxon>Papilionoideae</taxon>
        <taxon>50 kb inversion clade</taxon>
        <taxon>NPAAA clade</taxon>
        <taxon>Hologalegina</taxon>
        <taxon>IRL clade</taxon>
        <taxon>Trifolieae</taxon>
        <taxon>Trifolium</taxon>
    </lineage>
</organism>
<dbReference type="InterPro" id="IPR052423">
    <property type="entry name" value="EMIR"/>
</dbReference>
<gene>
    <name evidence="2" type="ORF">A2U01_0008180</name>
</gene>
<dbReference type="InterPro" id="IPR026894">
    <property type="entry name" value="DnaJ_X"/>
</dbReference>
<evidence type="ECO:0000259" key="1">
    <source>
        <dbReference type="Pfam" id="PF14308"/>
    </source>
</evidence>
<comment type="caution">
    <text evidence="2">The sequence shown here is derived from an EMBL/GenBank/DDBJ whole genome shotgun (WGS) entry which is preliminary data.</text>
</comment>
<dbReference type="PANTHER" id="PTHR44094">
    <property type="entry name" value="DNAJ HEAT SHOCK N-TERMINAL DOMAIN-CONTAINING PROTEIN"/>
    <property type="match status" value="1"/>
</dbReference>